<protein>
    <recommendedName>
        <fullName evidence="3">Transcriptional regulator, AbiEi antitoxin, Type IV TA system</fullName>
    </recommendedName>
</protein>
<keyword evidence="2" id="KW-1185">Reference proteome</keyword>
<evidence type="ECO:0000313" key="2">
    <source>
        <dbReference type="Proteomes" id="UP000287866"/>
    </source>
</evidence>
<evidence type="ECO:0008006" key="3">
    <source>
        <dbReference type="Google" id="ProtNLM"/>
    </source>
</evidence>
<sequence>MQRHAAVVHAADLRGSRRAQRTYALTSAAAVWGLPRIGPWPGTVMILVADPAVRGTRVVRPHLGPPAETVSLQGLRVTSAARTVVDLARTGSLDSALAAADHALRHGLCTPQQLAEEVAAVPPSSRGRRVAALVRDLADPLSMSAGESLSRLQMYRLNVPRPVLQGKREDSAGLIGYVDFDWEHAVGEFDGKVKYRVPDGADPATAGEIVWREKKREDRIRRQAPLGRWVWADALDAERLRPILAAIGVRSAPRSTWFDLGAHHAG</sequence>
<dbReference type="AlphaFoldDB" id="A0A8T6R798"/>
<gene>
    <name evidence="1" type="ORF">EPD83_020155</name>
</gene>
<comment type="caution">
    <text evidence="1">The sequence shown here is derived from an EMBL/GenBank/DDBJ whole genome shotgun (WGS) entry which is preliminary data.</text>
</comment>
<proteinExistence type="predicted"/>
<reference evidence="1" key="1">
    <citation type="submission" date="2020-03" db="EMBL/GenBank/DDBJ databases">
        <title>Phycicoccus flavus sp. nov., a novel endophytic actinobacterium isolated from branch of Kandelia candel.</title>
        <authorList>
            <person name="Tuo L."/>
        </authorList>
    </citation>
    <scope>NUCLEOTIDE SEQUENCE</scope>
    <source>
        <strain evidence="1">CMS6Z-2</strain>
    </source>
</reference>
<dbReference type="RefSeq" id="WP_165567068.1">
    <property type="nucleotide sequence ID" value="NZ_SAYU02000137.1"/>
</dbReference>
<evidence type="ECO:0000313" key="1">
    <source>
        <dbReference type="EMBL" id="NHA70338.1"/>
    </source>
</evidence>
<organism evidence="1 2">
    <name type="scientific">Phycicoccus flavus</name>
    <dbReference type="NCBI Taxonomy" id="2502783"/>
    <lineage>
        <taxon>Bacteria</taxon>
        <taxon>Bacillati</taxon>
        <taxon>Actinomycetota</taxon>
        <taxon>Actinomycetes</taxon>
        <taxon>Micrococcales</taxon>
        <taxon>Intrasporangiaceae</taxon>
        <taxon>Phycicoccus</taxon>
    </lineage>
</organism>
<dbReference type="Proteomes" id="UP000287866">
    <property type="component" value="Unassembled WGS sequence"/>
</dbReference>
<name>A0A8T6R798_9MICO</name>
<dbReference type="EMBL" id="SAYU02000137">
    <property type="protein sequence ID" value="NHA70338.1"/>
    <property type="molecule type" value="Genomic_DNA"/>
</dbReference>
<accession>A0A8T6R798</accession>